<dbReference type="RefSeq" id="WP_381446578.1">
    <property type="nucleotide sequence ID" value="NZ_JBHSNP010000028.1"/>
</dbReference>
<dbReference type="Proteomes" id="UP001596071">
    <property type="component" value="Unassembled WGS sequence"/>
</dbReference>
<reference evidence="2" key="1">
    <citation type="journal article" date="2019" name="Int. J. Syst. Evol. Microbiol.">
        <title>The Global Catalogue of Microorganisms (GCM) 10K type strain sequencing project: providing services to taxonomists for standard genome sequencing and annotation.</title>
        <authorList>
            <consortium name="The Broad Institute Genomics Platform"/>
            <consortium name="The Broad Institute Genome Sequencing Center for Infectious Disease"/>
            <person name="Wu L."/>
            <person name="Ma J."/>
        </authorList>
    </citation>
    <scope>NUCLEOTIDE SEQUENCE [LARGE SCALE GENOMIC DNA]</scope>
    <source>
        <strain evidence="2">KACC 11299</strain>
    </source>
</reference>
<sequence length="130" mass="15116">MRIQNRVIKGQENGNDILFLLDAEVDRPTGTPAKKMITDSEEHAFVYLMDEDEGYTYIHFPKDIWPYMAKVLQTGSDPYLMWNEEKLHLPGFVEELTMLVYNIEGNDNYGEAFTTAVEQEFEAFLQNINL</sequence>
<protein>
    <submittedName>
        <fullName evidence="1">Uncharacterized protein</fullName>
    </submittedName>
</protein>
<gene>
    <name evidence="1" type="ORF">ACFPTP_15430</name>
</gene>
<accession>A0ABW0TZZ1</accession>
<comment type="caution">
    <text evidence="1">The sequence shown here is derived from an EMBL/GenBank/DDBJ whole genome shotgun (WGS) entry which is preliminary data.</text>
</comment>
<proteinExistence type="predicted"/>
<keyword evidence="2" id="KW-1185">Reference proteome</keyword>
<dbReference type="InterPro" id="IPR020908">
    <property type="entry name" value="UPF0738"/>
</dbReference>
<dbReference type="EMBL" id="JBHSNP010000028">
    <property type="protein sequence ID" value="MFC5604625.1"/>
    <property type="molecule type" value="Genomic_DNA"/>
</dbReference>
<name>A0ABW0TZZ1_9BACL</name>
<dbReference type="Pfam" id="PF19785">
    <property type="entry name" value="UPF0738"/>
    <property type="match status" value="1"/>
</dbReference>
<organism evidence="1 2">
    <name type="scientific">Sporosarcina koreensis</name>
    <dbReference type="NCBI Taxonomy" id="334735"/>
    <lineage>
        <taxon>Bacteria</taxon>
        <taxon>Bacillati</taxon>
        <taxon>Bacillota</taxon>
        <taxon>Bacilli</taxon>
        <taxon>Bacillales</taxon>
        <taxon>Caryophanaceae</taxon>
        <taxon>Sporosarcina</taxon>
    </lineage>
</organism>
<evidence type="ECO:0000313" key="2">
    <source>
        <dbReference type="Proteomes" id="UP001596071"/>
    </source>
</evidence>
<evidence type="ECO:0000313" key="1">
    <source>
        <dbReference type="EMBL" id="MFC5604625.1"/>
    </source>
</evidence>